<evidence type="ECO:0000256" key="2">
    <source>
        <dbReference type="ARBA" id="ARBA00022723"/>
    </source>
</evidence>
<evidence type="ECO:0000256" key="6">
    <source>
        <dbReference type="SAM" id="Phobius"/>
    </source>
</evidence>
<dbReference type="PANTHER" id="PTHR33546">
    <property type="entry name" value="LARGE, MULTIFUNCTIONAL SECRETED PROTEIN-RELATED"/>
    <property type="match status" value="1"/>
</dbReference>
<dbReference type="GO" id="GO:0009055">
    <property type="term" value="F:electron transfer activity"/>
    <property type="evidence" value="ECO:0007669"/>
    <property type="project" value="InterPro"/>
</dbReference>
<evidence type="ECO:0000259" key="8">
    <source>
        <dbReference type="PROSITE" id="PS51820"/>
    </source>
</evidence>
<keyword evidence="10" id="KW-1185">Reference proteome</keyword>
<dbReference type="AlphaFoldDB" id="E8R302"/>
<dbReference type="InterPro" id="IPR036909">
    <property type="entry name" value="Cyt_c-like_dom_sf"/>
</dbReference>
<sequence>MVLRQRSVRVGLAIILAMIGTSWILQTSLDAPRAATVRMVPASITLAPATATPSLSRVASHALSFQDDEDPFEDEQAKPQTILRDPNDRSPRLGGYKRWPRGPEQAVARGLTLLTELNCVACHRDPDGLIAANGPFKPRVGPDLSLAGDRLQAWWLVDYLKDPRGTVHGTTMPDLLRDRPEAERAEIAEALAHFLATNGGVLVQPVSRDAVIRGSKLYHTIGCVACHGPRDGSPVDDAALHPLGTLSTKYHVSGLAAFLANPRVARPSGRMPHFGLDLNQAGDLANFLLSNQRLSYNVTFIRSNGDFNVIPDFDEVIPVETGNSVGFEVARGQDQFAMRFEGFLTLEQAGTYVFFLFADDLGRLTIDDQVIIESTYPNESKVKVPLEAGVHRVVVEYVEFFGEENLRVEILGPGLPRQRLDDLLTITPQAAPPVSSPPRADAEALERPVFKPNAELAQRGRRLFGELGCASCHAHNGLGENESDTLARMTAPKLDALRIDRGCLSATGEAGAIPAQYDLSEGQRLDLIAALSDLQAVSNLAKNAGARIHQTLVSFNCVACHQRDDLGGPLASTWEWFKTTTPEMGDEGRLPPNLTGVGDKLRRDWLRNVLHNGAKERPYMLVKMPGFGPDALGDLDGLLEAHDLKPPLDPVAPLLDPLRMKAAGRVIVGDKGVSCIACHVFGDRSTAGIKAIDLTRMHARLREDWVTRYLYDPQAYRPGTRMPASWPDGRSLLPDLLEGSTAQQILALQLYLADGPQAAPPSGLGGNPIELVPKDAPILYRNFLQGVGLRGIAVGFPEQAHFFYDLEAARLAVIYRGAFLDASLHWEGRGQGNQRPLGDVTVNLPFGTPLARLAKPEDPWPTHSPRDQGYRFLGYRLDDRGQPIFRYRWNNLIVEDFIRPFIPTDESEPIFLRTLTLSASSEVRESQPPGSIWLRLAQGPEIRATDHPGEFQVGPILRIRSRIASSSAPEQAPRRVETTQGPALLAPVRQPDPDQPTIVEWEYRW</sequence>
<dbReference type="eggNOG" id="COG2010">
    <property type="taxonomic scope" value="Bacteria"/>
</dbReference>
<dbReference type="EMBL" id="CP002353">
    <property type="protein sequence ID" value="ADV61506.1"/>
    <property type="molecule type" value="Genomic_DNA"/>
</dbReference>
<dbReference type="OrthoDB" id="9804649at2"/>
<evidence type="ECO:0000256" key="1">
    <source>
        <dbReference type="ARBA" id="ARBA00022617"/>
    </source>
</evidence>
<protein>
    <submittedName>
        <fullName evidence="9">PA14 domain protein</fullName>
    </submittedName>
</protein>
<dbReference type="GO" id="GO:0020037">
    <property type="term" value="F:heme binding"/>
    <property type="evidence" value="ECO:0007669"/>
    <property type="project" value="InterPro"/>
</dbReference>
<proteinExistence type="predicted"/>
<evidence type="ECO:0000259" key="7">
    <source>
        <dbReference type="PROSITE" id="PS51007"/>
    </source>
</evidence>
<dbReference type="GO" id="GO:0046872">
    <property type="term" value="F:metal ion binding"/>
    <property type="evidence" value="ECO:0007669"/>
    <property type="project" value="UniProtKB-KW"/>
</dbReference>
<dbReference type="Pfam" id="PF07691">
    <property type="entry name" value="PA14"/>
    <property type="match status" value="1"/>
</dbReference>
<dbReference type="KEGG" id="ipa:Isop_0917"/>
<dbReference type="PROSITE" id="PS51820">
    <property type="entry name" value="PA14"/>
    <property type="match status" value="1"/>
</dbReference>
<feature type="domain" description="PA14" evidence="8">
    <location>
        <begin position="279"/>
        <end position="424"/>
    </location>
</feature>
<dbReference type="InterPro" id="IPR009056">
    <property type="entry name" value="Cyt_c-like_dom"/>
</dbReference>
<keyword evidence="3 4" id="KW-0408">Iron</keyword>
<dbReference type="PROSITE" id="PS51007">
    <property type="entry name" value="CYTC"/>
    <property type="match status" value="5"/>
</dbReference>
<evidence type="ECO:0000313" key="10">
    <source>
        <dbReference type="Proteomes" id="UP000008631"/>
    </source>
</evidence>
<dbReference type="Pfam" id="PF00034">
    <property type="entry name" value="Cytochrom_C"/>
    <property type="match status" value="1"/>
</dbReference>
<dbReference type="STRING" id="575540.Isop_0917"/>
<feature type="domain" description="Cytochrome c" evidence="7">
    <location>
        <begin position="455"/>
        <end position="536"/>
    </location>
</feature>
<dbReference type="InterPro" id="IPR011658">
    <property type="entry name" value="PA14_dom"/>
</dbReference>
<organism evidence="9 10">
    <name type="scientific">Isosphaera pallida (strain ATCC 43644 / DSM 9630 / IS1B)</name>
    <dbReference type="NCBI Taxonomy" id="575540"/>
    <lineage>
        <taxon>Bacteria</taxon>
        <taxon>Pseudomonadati</taxon>
        <taxon>Planctomycetota</taxon>
        <taxon>Planctomycetia</taxon>
        <taxon>Isosphaerales</taxon>
        <taxon>Isosphaeraceae</taxon>
        <taxon>Isosphaera</taxon>
    </lineage>
</organism>
<keyword evidence="1 4" id="KW-0349">Heme</keyword>
<keyword evidence="2 4" id="KW-0479">Metal-binding</keyword>
<dbReference type="SUPFAM" id="SSF46626">
    <property type="entry name" value="Cytochrome c"/>
    <property type="match status" value="5"/>
</dbReference>
<feature type="domain" description="Cytochrome c" evidence="7">
    <location>
        <begin position="540"/>
        <end position="643"/>
    </location>
</feature>
<accession>E8R302</accession>
<dbReference type="PANTHER" id="PTHR33546:SF1">
    <property type="entry name" value="LARGE, MULTIFUNCTIONAL SECRETED PROTEIN"/>
    <property type="match status" value="1"/>
</dbReference>
<dbReference type="Gene3D" id="1.10.760.10">
    <property type="entry name" value="Cytochrome c-like domain"/>
    <property type="match status" value="5"/>
</dbReference>
<dbReference type="Proteomes" id="UP000008631">
    <property type="component" value="Chromosome"/>
</dbReference>
<feature type="transmembrane region" description="Helical" evidence="6">
    <location>
        <begin position="7"/>
        <end position="25"/>
    </location>
</feature>
<evidence type="ECO:0000256" key="4">
    <source>
        <dbReference type="PROSITE-ProRule" id="PRU00433"/>
    </source>
</evidence>
<gene>
    <name evidence="9" type="ordered locus">Isop_0917</name>
</gene>
<feature type="domain" description="Cytochrome c" evidence="7">
    <location>
        <begin position="105"/>
        <end position="195"/>
    </location>
</feature>
<name>E8R302_ISOPI</name>
<feature type="region of interest" description="Disordered" evidence="5">
    <location>
        <begin position="964"/>
        <end position="995"/>
    </location>
</feature>
<feature type="region of interest" description="Disordered" evidence="5">
    <location>
        <begin position="66"/>
        <end position="99"/>
    </location>
</feature>
<dbReference type="InterPro" id="IPR037524">
    <property type="entry name" value="PA14/GLEYA"/>
</dbReference>
<dbReference type="InParanoid" id="E8R302"/>
<dbReference type="eggNOG" id="COG3258">
    <property type="taxonomic scope" value="Bacteria"/>
</dbReference>
<reference key="1">
    <citation type="submission" date="2010-11" db="EMBL/GenBank/DDBJ databases">
        <title>The complete sequence of chromosome of Isophaera pallida ATCC 43644.</title>
        <authorList>
            <consortium name="US DOE Joint Genome Institute (JGI-PGF)"/>
            <person name="Lucas S."/>
            <person name="Copeland A."/>
            <person name="Lapidus A."/>
            <person name="Bruce D."/>
            <person name="Goodwin L."/>
            <person name="Pitluck S."/>
            <person name="Kyrpides N."/>
            <person name="Mavromatis K."/>
            <person name="Pagani I."/>
            <person name="Ivanova N."/>
            <person name="Saunders E."/>
            <person name="Brettin T."/>
            <person name="Detter J.C."/>
            <person name="Han C."/>
            <person name="Tapia R."/>
            <person name="Land M."/>
            <person name="Hauser L."/>
            <person name="Markowitz V."/>
            <person name="Cheng J.-F."/>
            <person name="Hugenholtz P."/>
            <person name="Woyke T."/>
            <person name="Wu D."/>
            <person name="Eisen J.A."/>
        </authorList>
    </citation>
    <scope>NUCLEOTIDE SEQUENCE</scope>
    <source>
        <strain>ATCC 43644</strain>
    </source>
</reference>
<keyword evidence="6" id="KW-0812">Transmembrane</keyword>
<feature type="domain" description="Cytochrome c" evidence="7">
    <location>
        <begin position="659"/>
        <end position="756"/>
    </location>
</feature>
<dbReference type="SMART" id="SM00758">
    <property type="entry name" value="PA14"/>
    <property type="match status" value="1"/>
</dbReference>
<keyword evidence="6" id="KW-1133">Transmembrane helix</keyword>
<keyword evidence="6" id="KW-0472">Membrane</keyword>
<evidence type="ECO:0000313" key="9">
    <source>
        <dbReference type="EMBL" id="ADV61506.1"/>
    </source>
</evidence>
<evidence type="ECO:0000256" key="3">
    <source>
        <dbReference type="ARBA" id="ARBA00023004"/>
    </source>
</evidence>
<dbReference type="RefSeq" id="WP_013563795.1">
    <property type="nucleotide sequence ID" value="NC_014962.1"/>
</dbReference>
<dbReference type="SUPFAM" id="SSF56988">
    <property type="entry name" value="Anthrax protective antigen"/>
    <property type="match status" value="1"/>
</dbReference>
<dbReference type="Gene3D" id="3.90.182.10">
    <property type="entry name" value="Toxin - Anthrax Protective Antigen,domain 1"/>
    <property type="match status" value="1"/>
</dbReference>
<feature type="domain" description="Cytochrome c" evidence="7">
    <location>
        <begin position="209"/>
        <end position="292"/>
    </location>
</feature>
<reference evidence="9 10" key="2">
    <citation type="journal article" date="2011" name="Stand. Genomic Sci.">
        <title>Complete genome sequence of Isosphaera pallida type strain (IS1B).</title>
        <authorList>
            <consortium name="US DOE Joint Genome Institute (JGI-PGF)"/>
            <person name="Goker M."/>
            <person name="Cleland D."/>
            <person name="Saunders E."/>
            <person name="Lapidus A."/>
            <person name="Nolan M."/>
            <person name="Lucas S."/>
            <person name="Hammon N."/>
            <person name="Deshpande S."/>
            <person name="Cheng J.F."/>
            <person name="Tapia R."/>
            <person name="Han C."/>
            <person name="Goodwin L."/>
            <person name="Pitluck S."/>
            <person name="Liolios K."/>
            <person name="Pagani I."/>
            <person name="Ivanova N."/>
            <person name="Mavromatis K."/>
            <person name="Pati A."/>
            <person name="Chen A."/>
            <person name="Palaniappan K."/>
            <person name="Land M."/>
            <person name="Hauser L."/>
            <person name="Chang Y.J."/>
            <person name="Jeffries C.D."/>
            <person name="Detter J.C."/>
            <person name="Beck B."/>
            <person name="Woyke T."/>
            <person name="Bristow J."/>
            <person name="Eisen J.A."/>
            <person name="Markowitz V."/>
            <person name="Hugenholtz P."/>
            <person name="Kyrpides N.C."/>
            <person name="Klenk H.P."/>
        </authorList>
    </citation>
    <scope>NUCLEOTIDE SEQUENCE [LARGE SCALE GENOMIC DNA]</scope>
    <source>
        <strain evidence="10">ATCC 43644 / DSM 9630 / IS1B</strain>
    </source>
</reference>
<dbReference type="HOGENOM" id="CLU_007663_0_0_0"/>
<evidence type="ECO:0000256" key="5">
    <source>
        <dbReference type="SAM" id="MobiDB-lite"/>
    </source>
</evidence>